<feature type="compositionally biased region" description="Gly residues" evidence="1">
    <location>
        <begin position="180"/>
        <end position="189"/>
    </location>
</feature>
<gene>
    <name evidence="2" type="ORF">ABVK25_009734</name>
</gene>
<organism evidence="2 3">
    <name type="scientific">Lepraria finkii</name>
    <dbReference type="NCBI Taxonomy" id="1340010"/>
    <lineage>
        <taxon>Eukaryota</taxon>
        <taxon>Fungi</taxon>
        <taxon>Dikarya</taxon>
        <taxon>Ascomycota</taxon>
        <taxon>Pezizomycotina</taxon>
        <taxon>Lecanoromycetes</taxon>
        <taxon>OSLEUM clade</taxon>
        <taxon>Lecanoromycetidae</taxon>
        <taxon>Lecanorales</taxon>
        <taxon>Lecanorineae</taxon>
        <taxon>Stereocaulaceae</taxon>
        <taxon>Lepraria</taxon>
    </lineage>
</organism>
<proteinExistence type="predicted"/>
<comment type="caution">
    <text evidence="2">The sequence shown here is derived from an EMBL/GenBank/DDBJ whole genome shotgun (WGS) entry which is preliminary data.</text>
</comment>
<accession>A0ABR4AWF5</accession>
<protein>
    <submittedName>
        <fullName evidence="2">Uncharacterized protein</fullName>
    </submittedName>
</protein>
<feature type="region of interest" description="Disordered" evidence="1">
    <location>
        <begin position="1"/>
        <end position="63"/>
    </location>
</feature>
<evidence type="ECO:0000313" key="3">
    <source>
        <dbReference type="Proteomes" id="UP001590951"/>
    </source>
</evidence>
<dbReference type="EMBL" id="JBHFEH010000054">
    <property type="protein sequence ID" value="KAL2050007.1"/>
    <property type="molecule type" value="Genomic_DNA"/>
</dbReference>
<evidence type="ECO:0000256" key="1">
    <source>
        <dbReference type="SAM" id="MobiDB-lite"/>
    </source>
</evidence>
<reference evidence="2 3" key="1">
    <citation type="submission" date="2024-09" db="EMBL/GenBank/DDBJ databases">
        <title>Rethinking Asexuality: The Enigmatic Case of Functional Sexual Genes in Lepraria (Stereocaulaceae).</title>
        <authorList>
            <person name="Doellman M."/>
            <person name="Sun Y."/>
            <person name="Barcenas-Pena A."/>
            <person name="Lumbsch H.T."/>
            <person name="Grewe F."/>
        </authorList>
    </citation>
    <scope>NUCLEOTIDE SEQUENCE [LARGE SCALE GENOMIC DNA]</scope>
    <source>
        <strain evidence="2 3">Grewe 0041</strain>
    </source>
</reference>
<feature type="compositionally biased region" description="Low complexity" evidence="1">
    <location>
        <begin position="14"/>
        <end position="29"/>
    </location>
</feature>
<feature type="region of interest" description="Disordered" evidence="1">
    <location>
        <begin position="124"/>
        <end position="189"/>
    </location>
</feature>
<evidence type="ECO:0000313" key="2">
    <source>
        <dbReference type="EMBL" id="KAL2050007.1"/>
    </source>
</evidence>
<feature type="compositionally biased region" description="Polar residues" evidence="1">
    <location>
        <begin position="33"/>
        <end position="49"/>
    </location>
</feature>
<feature type="compositionally biased region" description="Low complexity" evidence="1">
    <location>
        <begin position="50"/>
        <end position="61"/>
    </location>
</feature>
<sequence>MQTGSNNPFASARPQVQQQQSLPPTLSSLAEQKATTNFGQPSYNPITNYQAPQQTATQQKPMNPQHERLNALLASGEGMDTFGNTGDLRIPSQHTAPGTFVTSSGQGLNKLHATQTGNNPFLNQQQFTGGPQQQGGFGLQQNRMAPAQTGPAGMNGFRGSPFGQPNNNPFGVQQSHQGQQQGGGSLIDL</sequence>
<name>A0ABR4AWF5_9LECA</name>
<keyword evidence="3" id="KW-1185">Reference proteome</keyword>
<dbReference type="Proteomes" id="UP001590951">
    <property type="component" value="Unassembled WGS sequence"/>
</dbReference>